<dbReference type="KEGG" id="tmar:MARIT_0450"/>
<evidence type="ECO:0000313" key="1">
    <source>
        <dbReference type="EMBL" id="SFZ80352.1"/>
    </source>
</evidence>
<proteinExistence type="predicted"/>
<sequence length="150" mass="17779">MDISTYKALKADILNIAGDVLNNFNLEYILTSQSDLIEFRNKYFSIRFKLDLSGFPYFTQVKPIYFFVFNSDLIEVQEDELLKFLNIDKDEYDLYFLNHYELNEGKINDTDKGDIYYCIDKIKDEIKIFFHAVFAGDLTYIDYKNSSQQS</sequence>
<dbReference type="AlphaFoldDB" id="A0A2H1E795"/>
<accession>A0A2H1E795</accession>
<dbReference type="RefSeq" id="WP_100210642.1">
    <property type="nucleotide sequence ID" value="NZ_CP138495.1"/>
</dbReference>
<gene>
    <name evidence="1" type="ORF">MARIT_0450</name>
</gene>
<dbReference type="Proteomes" id="UP000231564">
    <property type="component" value="Chromosome MARIT"/>
</dbReference>
<protein>
    <submittedName>
        <fullName evidence="1">Uncharacterized protein</fullName>
    </submittedName>
</protein>
<dbReference type="GeneID" id="47722049"/>
<dbReference type="EMBL" id="LT634361">
    <property type="protein sequence ID" value="SFZ80352.1"/>
    <property type="molecule type" value="Genomic_DNA"/>
</dbReference>
<organism evidence="1 2">
    <name type="scientific">Tenacibaculum maritimum NCIMB 2154</name>
    <dbReference type="NCBI Taxonomy" id="1349785"/>
    <lineage>
        <taxon>Bacteria</taxon>
        <taxon>Pseudomonadati</taxon>
        <taxon>Bacteroidota</taxon>
        <taxon>Flavobacteriia</taxon>
        <taxon>Flavobacteriales</taxon>
        <taxon>Flavobacteriaceae</taxon>
        <taxon>Tenacibaculum</taxon>
    </lineage>
</organism>
<reference evidence="1 2" key="1">
    <citation type="submission" date="2016-11" db="EMBL/GenBank/DDBJ databases">
        <authorList>
            <person name="Jaros S."/>
            <person name="Januszkiewicz K."/>
            <person name="Wedrychowicz H."/>
        </authorList>
    </citation>
    <scope>NUCLEOTIDE SEQUENCE [LARGE SCALE GENOMIC DNA]</scope>
    <source>
        <strain evidence="1">NCIMB 2154T</strain>
    </source>
</reference>
<keyword evidence="2" id="KW-1185">Reference proteome</keyword>
<evidence type="ECO:0000313" key="2">
    <source>
        <dbReference type="Proteomes" id="UP000231564"/>
    </source>
</evidence>
<name>A0A2H1E795_9FLAO</name>